<sequence>MNILALKLYYDETGSQNALNLANSKTQQQVNLGNPLMFERINDVSGEFLPVTAISAYTGLRYVWRSSYNKAILARGGDYYTFTVYSDQVERSLDGARTDTMTGAARFQTVVHIPDDYSQDTFGVEAIYVPGGDYGVASSDTLMGYARTLFEAFLEEAASRAG</sequence>
<name>A0A645I9D9_9ZZZZ</name>
<reference evidence="1" key="1">
    <citation type="submission" date="2019-08" db="EMBL/GenBank/DDBJ databases">
        <authorList>
            <person name="Kucharzyk K."/>
            <person name="Murdoch R.W."/>
            <person name="Higgins S."/>
            <person name="Loffler F."/>
        </authorList>
    </citation>
    <scope>NUCLEOTIDE SEQUENCE</scope>
</reference>
<gene>
    <name evidence="1" type="ORF">SDC9_195024</name>
</gene>
<dbReference type="EMBL" id="VSSQ01108905">
    <property type="protein sequence ID" value="MPN47422.1"/>
    <property type="molecule type" value="Genomic_DNA"/>
</dbReference>
<accession>A0A645I9D9</accession>
<proteinExistence type="predicted"/>
<organism evidence="1">
    <name type="scientific">bioreactor metagenome</name>
    <dbReference type="NCBI Taxonomy" id="1076179"/>
    <lineage>
        <taxon>unclassified sequences</taxon>
        <taxon>metagenomes</taxon>
        <taxon>ecological metagenomes</taxon>
    </lineage>
</organism>
<comment type="caution">
    <text evidence="1">The sequence shown here is derived from an EMBL/GenBank/DDBJ whole genome shotgun (WGS) entry which is preliminary data.</text>
</comment>
<dbReference type="AlphaFoldDB" id="A0A645I9D9"/>
<protein>
    <submittedName>
        <fullName evidence="1">Uncharacterized protein</fullName>
    </submittedName>
</protein>
<evidence type="ECO:0000313" key="1">
    <source>
        <dbReference type="EMBL" id="MPN47422.1"/>
    </source>
</evidence>